<dbReference type="InterPro" id="IPR011990">
    <property type="entry name" value="TPR-like_helical_dom_sf"/>
</dbReference>
<keyword evidence="3" id="KW-1185">Reference proteome</keyword>
<dbReference type="PANTHER" id="PTHR47925">
    <property type="entry name" value="OS01G0913400 PROTEIN-RELATED"/>
    <property type="match status" value="1"/>
</dbReference>
<organism evidence="3">
    <name type="scientific">Selaginella moellendorffii</name>
    <name type="common">Spikemoss</name>
    <dbReference type="NCBI Taxonomy" id="88036"/>
    <lineage>
        <taxon>Eukaryota</taxon>
        <taxon>Viridiplantae</taxon>
        <taxon>Streptophyta</taxon>
        <taxon>Embryophyta</taxon>
        <taxon>Tracheophyta</taxon>
        <taxon>Lycopodiopsida</taxon>
        <taxon>Selaginellales</taxon>
        <taxon>Selaginellaceae</taxon>
        <taxon>Selaginella</taxon>
    </lineage>
</organism>
<dbReference type="PANTHER" id="PTHR47925:SF84">
    <property type="entry name" value="PENTATRICOPEPTIDE REPEAT-CONTAINING PROTEIN"/>
    <property type="match status" value="1"/>
</dbReference>
<dbReference type="Pfam" id="PF01535">
    <property type="entry name" value="PPR"/>
    <property type="match status" value="2"/>
</dbReference>
<evidence type="ECO:0000313" key="2">
    <source>
        <dbReference type="EMBL" id="EFJ26478.1"/>
    </source>
</evidence>
<dbReference type="Pfam" id="PF12854">
    <property type="entry name" value="PPR_1"/>
    <property type="match status" value="1"/>
</dbReference>
<dbReference type="Proteomes" id="UP000001514">
    <property type="component" value="Unassembled WGS sequence"/>
</dbReference>
<dbReference type="InterPro" id="IPR002885">
    <property type="entry name" value="PPR_rpt"/>
</dbReference>
<dbReference type="eggNOG" id="KOG4197">
    <property type="taxonomic scope" value="Eukaryota"/>
</dbReference>
<evidence type="ECO:0000313" key="3">
    <source>
        <dbReference type="Proteomes" id="UP000001514"/>
    </source>
</evidence>
<sequence length="142" mass="15638">MLAAYAQRGQTLAALDLFKLLNLHGQDPDEVSFLALFSACSHAGLLRDGHCYFVSITHDYGQRLTIDHYVCMIDLLCRAGRLAHAEELLHAMPFSPSSTAWTALLNGCEMHRDVERARGIPGRALGDDHGPYVLLSNTMLVS</sequence>
<dbReference type="Gene3D" id="1.25.40.10">
    <property type="entry name" value="Tetratricopeptide repeat domain"/>
    <property type="match status" value="1"/>
</dbReference>
<proteinExistence type="predicted"/>
<dbReference type="KEGG" id="smo:SELMODRAFT_97032"/>
<dbReference type="HOGENOM" id="CLU_002706_0_0_1"/>
<evidence type="ECO:0000256" key="1">
    <source>
        <dbReference type="ARBA" id="ARBA00022737"/>
    </source>
</evidence>
<dbReference type="Gramene" id="EFJ26478">
    <property type="protein sequence ID" value="EFJ26478"/>
    <property type="gene ID" value="SELMODRAFT_97032"/>
</dbReference>
<dbReference type="AlphaFoldDB" id="D8RND5"/>
<accession>D8RND5</accession>
<dbReference type="NCBIfam" id="TIGR00756">
    <property type="entry name" value="PPR"/>
    <property type="match status" value="1"/>
</dbReference>
<keyword evidence="1" id="KW-0677">Repeat</keyword>
<name>D8RND5_SELML</name>
<protein>
    <recommendedName>
        <fullName evidence="4">Pentacotripeptide-repeat region of PRORP domain-containing protein</fullName>
    </recommendedName>
</protein>
<dbReference type="EMBL" id="GL377584">
    <property type="protein sequence ID" value="EFJ26478.1"/>
    <property type="molecule type" value="Genomic_DNA"/>
</dbReference>
<reference evidence="2 3" key="1">
    <citation type="journal article" date="2011" name="Science">
        <title>The Selaginella genome identifies genetic changes associated with the evolution of vascular plants.</title>
        <authorList>
            <person name="Banks J.A."/>
            <person name="Nishiyama T."/>
            <person name="Hasebe M."/>
            <person name="Bowman J.L."/>
            <person name="Gribskov M."/>
            <person name="dePamphilis C."/>
            <person name="Albert V.A."/>
            <person name="Aono N."/>
            <person name="Aoyama T."/>
            <person name="Ambrose B.A."/>
            <person name="Ashton N.W."/>
            <person name="Axtell M.J."/>
            <person name="Barker E."/>
            <person name="Barker M.S."/>
            <person name="Bennetzen J.L."/>
            <person name="Bonawitz N.D."/>
            <person name="Chapple C."/>
            <person name="Cheng C."/>
            <person name="Correa L.G."/>
            <person name="Dacre M."/>
            <person name="DeBarry J."/>
            <person name="Dreyer I."/>
            <person name="Elias M."/>
            <person name="Engstrom E.M."/>
            <person name="Estelle M."/>
            <person name="Feng L."/>
            <person name="Finet C."/>
            <person name="Floyd S.K."/>
            <person name="Frommer W.B."/>
            <person name="Fujita T."/>
            <person name="Gramzow L."/>
            <person name="Gutensohn M."/>
            <person name="Harholt J."/>
            <person name="Hattori M."/>
            <person name="Heyl A."/>
            <person name="Hirai T."/>
            <person name="Hiwatashi Y."/>
            <person name="Ishikawa M."/>
            <person name="Iwata M."/>
            <person name="Karol K.G."/>
            <person name="Koehler B."/>
            <person name="Kolukisaoglu U."/>
            <person name="Kubo M."/>
            <person name="Kurata T."/>
            <person name="Lalonde S."/>
            <person name="Li K."/>
            <person name="Li Y."/>
            <person name="Litt A."/>
            <person name="Lyons E."/>
            <person name="Manning G."/>
            <person name="Maruyama T."/>
            <person name="Michael T.P."/>
            <person name="Mikami K."/>
            <person name="Miyazaki S."/>
            <person name="Morinaga S."/>
            <person name="Murata T."/>
            <person name="Mueller-Roeber B."/>
            <person name="Nelson D.R."/>
            <person name="Obara M."/>
            <person name="Oguri Y."/>
            <person name="Olmstead R.G."/>
            <person name="Onodera N."/>
            <person name="Petersen B.L."/>
            <person name="Pils B."/>
            <person name="Prigge M."/>
            <person name="Rensing S.A."/>
            <person name="Riano-Pachon D.M."/>
            <person name="Roberts A.W."/>
            <person name="Sato Y."/>
            <person name="Scheller H.V."/>
            <person name="Schulz B."/>
            <person name="Schulz C."/>
            <person name="Shakirov E.V."/>
            <person name="Shibagaki N."/>
            <person name="Shinohara N."/>
            <person name="Shippen D.E."/>
            <person name="Soerensen I."/>
            <person name="Sotooka R."/>
            <person name="Sugimoto N."/>
            <person name="Sugita M."/>
            <person name="Sumikawa N."/>
            <person name="Tanurdzic M."/>
            <person name="Theissen G."/>
            <person name="Ulvskov P."/>
            <person name="Wakazuki S."/>
            <person name="Weng J.K."/>
            <person name="Willats W.W."/>
            <person name="Wipf D."/>
            <person name="Wolf P.G."/>
            <person name="Yang L."/>
            <person name="Zimmer A.D."/>
            <person name="Zhu Q."/>
            <person name="Mitros T."/>
            <person name="Hellsten U."/>
            <person name="Loque D."/>
            <person name="Otillar R."/>
            <person name="Salamov A."/>
            <person name="Schmutz J."/>
            <person name="Shapiro H."/>
            <person name="Lindquist E."/>
            <person name="Lucas S."/>
            <person name="Rokhsar D."/>
            <person name="Grigoriev I.V."/>
        </authorList>
    </citation>
    <scope>NUCLEOTIDE SEQUENCE [LARGE SCALE GENOMIC DNA]</scope>
</reference>
<gene>
    <name evidence="2" type="ORF">SELMODRAFT_97032</name>
</gene>
<dbReference type="InParanoid" id="D8RND5"/>
<evidence type="ECO:0008006" key="4">
    <source>
        <dbReference type="Google" id="ProtNLM"/>
    </source>
</evidence>